<reference evidence="2 3" key="1">
    <citation type="journal article" date="2018" name="Int. J. Syst. Evol. Microbiol.">
        <title>Glycomyces paridis sp. nov., isolated from the medicinal plant Paris polyphylla.</title>
        <authorList>
            <person name="Fang X.M."/>
            <person name="Bai J.L."/>
            <person name="Su J."/>
            <person name="Zhao L.L."/>
            <person name="Liu H.Y."/>
            <person name="Ma B.P."/>
            <person name="Zhang Y.Q."/>
            <person name="Yu L.Y."/>
        </authorList>
    </citation>
    <scope>NUCLEOTIDE SEQUENCE [LARGE SCALE GENOMIC DNA]</scope>
    <source>
        <strain evidence="2 3">CPCC 204357</strain>
    </source>
</reference>
<evidence type="ECO:0008006" key="4">
    <source>
        <dbReference type="Google" id="ProtNLM"/>
    </source>
</evidence>
<keyword evidence="1" id="KW-1133">Transmembrane helix</keyword>
<evidence type="ECO:0000313" key="3">
    <source>
        <dbReference type="Proteomes" id="UP000305792"/>
    </source>
</evidence>
<dbReference type="AlphaFoldDB" id="A0A4S8P7J9"/>
<proteinExistence type="predicted"/>
<dbReference type="Proteomes" id="UP000305792">
    <property type="component" value="Unassembled WGS sequence"/>
</dbReference>
<dbReference type="EMBL" id="STGX01000015">
    <property type="protein sequence ID" value="THV26220.1"/>
    <property type="molecule type" value="Genomic_DNA"/>
</dbReference>
<sequence>MADLRPDAVFGALRYRHPLLIQIMFPAIAAVLLLIGFMPTAPGERDATAFMLVFCGLLALFYVLPWVRRVDVAATTREGLVLRPLFGSRTVTVSWSHVEAVVVWSQGMGLRKQTFIGVERSELAPQLPHEVRQGRLSRGLNRALLPVGVELANASVMSGRMDYRALATLLAQASAQVPVVDARRSDRAVVAPLEASAR</sequence>
<keyword evidence="1" id="KW-0812">Transmembrane</keyword>
<protein>
    <recommendedName>
        <fullName evidence="4">PH domain-containing protein</fullName>
    </recommendedName>
</protein>
<feature type="transmembrane region" description="Helical" evidence="1">
    <location>
        <begin position="47"/>
        <end position="67"/>
    </location>
</feature>
<keyword evidence="1" id="KW-0472">Membrane</keyword>
<keyword evidence="3" id="KW-1185">Reference proteome</keyword>
<accession>A0A4S8P7J9</accession>
<gene>
    <name evidence="2" type="ORF">E9998_19160</name>
</gene>
<evidence type="ECO:0000313" key="2">
    <source>
        <dbReference type="EMBL" id="THV26220.1"/>
    </source>
</evidence>
<comment type="caution">
    <text evidence="2">The sequence shown here is derived from an EMBL/GenBank/DDBJ whole genome shotgun (WGS) entry which is preliminary data.</text>
</comment>
<dbReference type="OrthoDB" id="3362695at2"/>
<feature type="transmembrane region" description="Helical" evidence="1">
    <location>
        <begin position="20"/>
        <end position="41"/>
    </location>
</feature>
<evidence type="ECO:0000256" key="1">
    <source>
        <dbReference type="SAM" id="Phobius"/>
    </source>
</evidence>
<name>A0A4S8P7J9_9ACTN</name>
<organism evidence="2 3">
    <name type="scientific">Glycomyces paridis</name>
    <dbReference type="NCBI Taxonomy" id="2126555"/>
    <lineage>
        <taxon>Bacteria</taxon>
        <taxon>Bacillati</taxon>
        <taxon>Actinomycetota</taxon>
        <taxon>Actinomycetes</taxon>
        <taxon>Glycomycetales</taxon>
        <taxon>Glycomycetaceae</taxon>
        <taxon>Glycomyces</taxon>
    </lineage>
</organism>
<dbReference type="RefSeq" id="WP_136531297.1">
    <property type="nucleotide sequence ID" value="NZ_STGX01000015.1"/>
</dbReference>